<dbReference type="EMBL" id="PJQL01001855">
    <property type="protein sequence ID" value="RCH86486.1"/>
    <property type="molecule type" value="Genomic_DNA"/>
</dbReference>
<dbReference type="AlphaFoldDB" id="A0A367J994"/>
<proteinExistence type="predicted"/>
<comment type="caution">
    <text evidence="1">The sequence shown here is derived from an EMBL/GenBank/DDBJ whole genome shotgun (WGS) entry which is preliminary data.</text>
</comment>
<name>A0A367J994_RHIAZ</name>
<evidence type="ECO:0000313" key="2">
    <source>
        <dbReference type="Proteomes" id="UP000252139"/>
    </source>
</evidence>
<feature type="non-terminal residue" evidence="1">
    <location>
        <position position="1"/>
    </location>
</feature>
<reference evidence="1 2" key="1">
    <citation type="journal article" date="2018" name="G3 (Bethesda)">
        <title>Phylogenetic and Phylogenomic Definition of Rhizopus Species.</title>
        <authorList>
            <person name="Gryganskyi A.P."/>
            <person name="Golan J."/>
            <person name="Dolatabadi S."/>
            <person name="Mondo S."/>
            <person name="Robb S."/>
            <person name="Idnurm A."/>
            <person name="Muszewska A."/>
            <person name="Steczkiewicz K."/>
            <person name="Masonjones S."/>
            <person name="Liao H.L."/>
            <person name="Gajdeczka M.T."/>
            <person name="Anike F."/>
            <person name="Vuek A."/>
            <person name="Anishchenko I.M."/>
            <person name="Voigt K."/>
            <person name="de Hoog G.S."/>
            <person name="Smith M.E."/>
            <person name="Heitman J."/>
            <person name="Vilgalys R."/>
            <person name="Stajich J.E."/>
        </authorList>
    </citation>
    <scope>NUCLEOTIDE SEQUENCE [LARGE SCALE GENOMIC DNA]</scope>
    <source>
        <strain evidence="1 2">CBS 357.93</strain>
    </source>
</reference>
<protein>
    <submittedName>
        <fullName evidence="1">Uncharacterized protein</fullName>
    </submittedName>
</protein>
<keyword evidence="2" id="KW-1185">Reference proteome</keyword>
<accession>A0A367J994</accession>
<organism evidence="1 2">
    <name type="scientific">Rhizopus azygosporus</name>
    <name type="common">Rhizopus microsporus var. azygosporus</name>
    <dbReference type="NCBI Taxonomy" id="86630"/>
    <lineage>
        <taxon>Eukaryota</taxon>
        <taxon>Fungi</taxon>
        <taxon>Fungi incertae sedis</taxon>
        <taxon>Mucoromycota</taxon>
        <taxon>Mucoromycotina</taxon>
        <taxon>Mucoromycetes</taxon>
        <taxon>Mucorales</taxon>
        <taxon>Mucorineae</taxon>
        <taxon>Rhizopodaceae</taxon>
        <taxon>Rhizopus</taxon>
    </lineage>
</organism>
<gene>
    <name evidence="1" type="ORF">CU097_000827</name>
</gene>
<sequence length="138" mass="15917">LYSNDTVLNSFRSLDTKPKLDLSILSSAKASLPDAWLREFAGQRTAEKMYLDKLKLVLIIKLQLNYYKKHLEQEVCITKDDCIEELINVVSFTKDHVLKLKRQMNDLEWDEIINKITKVLSPQSTATTVAKVWCSDVI</sequence>
<dbReference type="Proteomes" id="UP000252139">
    <property type="component" value="Unassembled WGS sequence"/>
</dbReference>
<evidence type="ECO:0000313" key="1">
    <source>
        <dbReference type="EMBL" id="RCH86486.1"/>
    </source>
</evidence>